<dbReference type="AlphaFoldDB" id="A0A4C1ZXQ4"/>
<sequence length="263" mass="30283">MPKLERRFRSDHSSTLQLIRVLHYLASEKNCGRYTVAVLLDVEKAFDRFLRYCQRGTIRPRPFRAVVPQGSCLSSSLYEIYTDDIPTLRGHLEDWEDDVMLVLYANDSAYYASPRRADQAARKIQRVFNLTPEWLDKRRMTVNISRTTGSQRIMLVQLHLRGQDVEIYGHGLVCGSGKSCALRQGVVVPVLYVAERSGAYAVIGVLLRRGRRRRPRRVHLHAPASAEQTVVNNPLDLENVSVHPIKYVRGRLRRARYRAHAIY</sequence>
<feature type="domain" description="Reverse transcriptase" evidence="2">
    <location>
        <begin position="1"/>
        <end position="172"/>
    </location>
</feature>
<proteinExistence type="predicted"/>
<name>A0A4C1ZXQ4_EUMVA</name>
<keyword evidence="3" id="KW-0695">RNA-directed DNA polymerase</keyword>
<gene>
    <name evidence="3" type="primary">pol</name>
    <name evidence="3" type="ORF">EVAR_65531_1</name>
</gene>
<organism evidence="3 4">
    <name type="scientific">Eumeta variegata</name>
    <name type="common">Bagworm moth</name>
    <name type="synonym">Eumeta japonica</name>
    <dbReference type="NCBI Taxonomy" id="151549"/>
    <lineage>
        <taxon>Eukaryota</taxon>
        <taxon>Metazoa</taxon>
        <taxon>Ecdysozoa</taxon>
        <taxon>Arthropoda</taxon>
        <taxon>Hexapoda</taxon>
        <taxon>Insecta</taxon>
        <taxon>Pterygota</taxon>
        <taxon>Neoptera</taxon>
        <taxon>Endopterygota</taxon>
        <taxon>Lepidoptera</taxon>
        <taxon>Glossata</taxon>
        <taxon>Ditrysia</taxon>
        <taxon>Tineoidea</taxon>
        <taxon>Psychidae</taxon>
        <taxon>Oiketicinae</taxon>
        <taxon>Eumeta</taxon>
    </lineage>
</organism>
<dbReference type="EMBL" id="BGZK01002190">
    <property type="protein sequence ID" value="GBP91633.1"/>
    <property type="molecule type" value="Genomic_DNA"/>
</dbReference>
<evidence type="ECO:0000313" key="4">
    <source>
        <dbReference type="Proteomes" id="UP000299102"/>
    </source>
</evidence>
<evidence type="ECO:0000256" key="1">
    <source>
        <dbReference type="SAM" id="Phobius"/>
    </source>
</evidence>
<dbReference type="InterPro" id="IPR000477">
    <property type="entry name" value="RT_dom"/>
</dbReference>
<dbReference type="PROSITE" id="PS50878">
    <property type="entry name" value="RT_POL"/>
    <property type="match status" value="1"/>
</dbReference>
<dbReference type="GO" id="GO:0003964">
    <property type="term" value="F:RNA-directed DNA polymerase activity"/>
    <property type="evidence" value="ECO:0007669"/>
    <property type="project" value="UniProtKB-KW"/>
</dbReference>
<keyword evidence="1" id="KW-1133">Transmembrane helix</keyword>
<keyword evidence="3" id="KW-0548">Nucleotidyltransferase</keyword>
<keyword evidence="3" id="KW-0808">Transferase</keyword>
<protein>
    <submittedName>
        <fullName evidence="3">RNA-directed DNA polymerase from mobile element jockey</fullName>
    </submittedName>
</protein>
<keyword evidence="1" id="KW-0812">Transmembrane</keyword>
<accession>A0A4C1ZXQ4</accession>
<feature type="transmembrane region" description="Helical" evidence="1">
    <location>
        <begin position="186"/>
        <end position="207"/>
    </location>
</feature>
<evidence type="ECO:0000259" key="2">
    <source>
        <dbReference type="PROSITE" id="PS50878"/>
    </source>
</evidence>
<dbReference type="OrthoDB" id="10065625at2759"/>
<evidence type="ECO:0000313" key="3">
    <source>
        <dbReference type="EMBL" id="GBP91633.1"/>
    </source>
</evidence>
<keyword evidence="4" id="KW-1185">Reference proteome</keyword>
<keyword evidence="1" id="KW-0472">Membrane</keyword>
<dbReference type="STRING" id="151549.A0A4C1ZXQ4"/>
<dbReference type="Proteomes" id="UP000299102">
    <property type="component" value="Unassembled WGS sequence"/>
</dbReference>
<reference evidence="3 4" key="1">
    <citation type="journal article" date="2019" name="Commun. Biol.">
        <title>The bagworm genome reveals a unique fibroin gene that provides high tensile strength.</title>
        <authorList>
            <person name="Kono N."/>
            <person name="Nakamura H."/>
            <person name="Ohtoshi R."/>
            <person name="Tomita M."/>
            <person name="Numata K."/>
            <person name="Arakawa K."/>
        </authorList>
    </citation>
    <scope>NUCLEOTIDE SEQUENCE [LARGE SCALE GENOMIC DNA]</scope>
</reference>
<comment type="caution">
    <text evidence="3">The sequence shown here is derived from an EMBL/GenBank/DDBJ whole genome shotgun (WGS) entry which is preliminary data.</text>
</comment>